<dbReference type="OrthoDB" id="676764at2759"/>
<evidence type="ECO:0000313" key="9">
    <source>
        <dbReference type="EMBL" id="CAA7059003.1"/>
    </source>
</evidence>
<evidence type="ECO:0000256" key="4">
    <source>
        <dbReference type="ARBA" id="ARBA00023159"/>
    </source>
</evidence>
<comment type="caution">
    <text evidence="9">The sequence shown here is derived from an EMBL/GenBank/DDBJ whole genome shotgun (WGS) entry which is preliminary data.</text>
</comment>
<keyword evidence="4" id="KW-0010">Activator</keyword>
<evidence type="ECO:0000259" key="8">
    <source>
        <dbReference type="PROSITE" id="PS51032"/>
    </source>
</evidence>
<dbReference type="InterPro" id="IPR016177">
    <property type="entry name" value="DNA-bd_dom_sf"/>
</dbReference>
<comment type="similarity">
    <text evidence="7">Belongs to the AP2/ERF transcription factor family. ERF subfamily.</text>
</comment>
<evidence type="ECO:0000256" key="2">
    <source>
        <dbReference type="ARBA" id="ARBA00023015"/>
    </source>
</evidence>
<evidence type="ECO:0000256" key="6">
    <source>
        <dbReference type="ARBA" id="ARBA00023242"/>
    </source>
</evidence>
<keyword evidence="5" id="KW-0804">Transcription</keyword>
<evidence type="ECO:0000256" key="3">
    <source>
        <dbReference type="ARBA" id="ARBA00023125"/>
    </source>
</evidence>
<evidence type="ECO:0000313" key="10">
    <source>
        <dbReference type="Proteomes" id="UP000467841"/>
    </source>
</evidence>
<dbReference type="PROSITE" id="PS51032">
    <property type="entry name" value="AP2_ERF"/>
    <property type="match status" value="1"/>
</dbReference>
<reference evidence="9" key="1">
    <citation type="submission" date="2020-01" db="EMBL/GenBank/DDBJ databases">
        <authorList>
            <person name="Mishra B."/>
        </authorList>
    </citation>
    <scope>NUCLEOTIDE SEQUENCE [LARGE SCALE GENOMIC DNA]</scope>
</reference>
<keyword evidence="10" id="KW-1185">Reference proteome</keyword>
<dbReference type="Gene3D" id="3.30.730.10">
    <property type="entry name" value="AP2/ERF domain"/>
    <property type="match status" value="1"/>
</dbReference>
<dbReference type="GO" id="GO:0005634">
    <property type="term" value="C:nucleus"/>
    <property type="evidence" value="ECO:0007669"/>
    <property type="project" value="UniProtKB-SubCell"/>
</dbReference>
<dbReference type="EMBL" id="CACVBM020001751">
    <property type="protein sequence ID" value="CAA7059003.1"/>
    <property type="molecule type" value="Genomic_DNA"/>
</dbReference>
<dbReference type="GO" id="GO:0003677">
    <property type="term" value="F:DNA binding"/>
    <property type="evidence" value="ECO:0007669"/>
    <property type="project" value="UniProtKB-KW"/>
</dbReference>
<keyword evidence="3" id="KW-0238">DNA-binding</keyword>
<dbReference type="CDD" id="cd00018">
    <property type="entry name" value="AP2"/>
    <property type="match status" value="1"/>
</dbReference>
<dbReference type="GO" id="GO:0003700">
    <property type="term" value="F:DNA-binding transcription factor activity"/>
    <property type="evidence" value="ECO:0007669"/>
    <property type="project" value="InterPro"/>
</dbReference>
<name>A0A6D2KQ67_9BRAS</name>
<dbReference type="FunFam" id="3.30.730.10:FF:000001">
    <property type="entry name" value="Ethylene-responsive transcription factor 2"/>
    <property type="match status" value="1"/>
</dbReference>
<feature type="domain" description="AP2/ERF" evidence="8">
    <location>
        <begin position="29"/>
        <end position="86"/>
    </location>
</feature>
<dbReference type="PRINTS" id="PR00367">
    <property type="entry name" value="ETHRSPELEMNT"/>
</dbReference>
<evidence type="ECO:0000256" key="5">
    <source>
        <dbReference type="ARBA" id="ARBA00023163"/>
    </source>
</evidence>
<dbReference type="Proteomes" id="UP000467841">
    <property type="component" value="Unassembled WGS sequence"/>
</dbReference>
<dbReference type="Pfam" id="PF00847">
    <property type="entry name" value="AP2"/>
    <property type="match status" value="1"/>
</dbReference>
<organism evidence="9 10">
    <name type="scientific">Microthlaspi erraticum</name>
    <dbReference type="NCBI Taxonomy" id="1685480"/>
    <lineage>
        <taxon>Eukaryota</taxon>
        <taxon>Viridiplantae</taxon>
        <taxon>Streptophyta</taxon>
        <taxon>Embryophyta</taxon>
        <taxon>Tracheophyta</taxon>
        <taxon>Spermatophyta</taxon>
        <taxon>Magnoliopsida</taxon>
        <taxon>eudicotyledons</taxon>
        <taxon>Gunneridae</taxon>
        <taxon>Pentapetalae</taxon>
        <taxon>rosids</taxon>
        <taxon>malvids</taxon>
        <taxon>Brassicales</taxon>
        <taxon>Brassicaceae</taxon>
        <taxon>Coluteocarpeae</taxon>
        <taxon>Microthlaspi</taxon>
    </lineage>
</organism>
<dbReference type="InterPro" id="IPR001471">
    <property type="entry name" value="AP2/ERF_dom"/>
</dbReference>
<proteinExistence type="inferred from homology"/>
<protein>
    <recommendedName>
        <fullName evidence="8">AP2/ERF domain-containing protein</fullName>
    </recommendedName>
</protein>
<comment type="subcellular location">
    <subcellularLocation>
        <location evidence="1">Nucleus</location>
    </subcellularLocation>
</comment>
<dbReference type="PANTHER" id="PTHR31839:SF27">
    <property type="entry name" value="DEHYDRATION-RESPONSIVE ELEMENT-BINDING PROTEIN 1E"/>
    <property type="match status" value="1"/>
</dbReference>
<evidence type="ECO:0000256" key="1">
    <source>
        <dbReference type="ARBA" id="ARBA00004123"/>
    </source>
</evidence>
<dbReference type="InterPro" id="IPR045277">
    <property type="entry name" value="DRE1A-I"/>
</dbReference>
<evidence type="ECO:0000256" key="7">
    <source>
        <dbReference type="ARBA" id="ARBA00024343"/>
    </source>
</evidence>
<dbReference type="SUPFAM" id="SSF54171">
    <property type="entry name" value="DNA-binding domain"/>
    <property type="match status" value="1"/>
</dbReference>
<dbReference type="SMART" id="SM00380">
    <property type="entry name" value="AP2"/>
    <property type="match status" value="1"/>
</dbReference>
<accession>A0A6D2KQ67</accession>
<dbReference type="PANTHER" id="PTHR31839">
    <property type="entry name" value="DEHYDRATION-RESPONSIVE ELEMENT-BINDING PROTEIN 1D"/>
    <property type="match status" value="1"/>
</dbReference>
<keyword evidence="6" id="KW-0539">Nucleus</keyword>
<dbReference type="InterPro" id="IPR036955">
    <property type="entry name" value="AP2/ERF_dom_sf"/>
</dbReference>
<gene>
    <name evidence="9" type="ORF">MERR_LOCUS46239</name>
</gene>
<sequence length="188" mass="21275">MENEDINLAEMRPKKRAGRRIFKETRHPIYRGVRRRNGDKWVCEVREPVHQRRIWLGTYPTAEMAARAHDVAVLALRGRSACLNFSDSAWRLPTPESTDADTIRRTAAEAAESFRPPEFSTGITVLPSSSDGGGEELATSEEGVGIAGMMMRLAEEPLMSPPRSYSDMNTSLYVEEEMCYEELSLWSY</sequence>
<keyword evidence="2" id="KW-0805">Transcription regulation</keyword>
<dbReference type="AlphaFoldDB" id="A0A6D2KQ67"/>